<dbReference type="PANTHER" id="PTHR43272">
    <property type="entry name" value="LONG-CHAIN-FATTY-ACID--COA LIGASE"/>
    <property type="match status" value="1"/>
</dbReference>
<dbReference type="GO" id="GO:0005783">
    <property type="term" value="C:endoplasmic reticulum"/>
    <property type="evidence" value="ECO:0007669"/>
    <property type="project" value="TreeGrafter"/>
</dbReference>
<gene>
    <name evidence="3" type="ORF">VNO78_22334</name>
</gene>
<evidence type="ECO:0000259" key="2">
    <source>
        <dbReference type="Pfam" id="PF00501"/>
    </source>
</evidence>
<dbReference type="InterPro" id="IPR020845">
    <property type="entry name" value="AMP-binding_CS"/>
</dbReference>
<keyword evidence="1" id="KW-0812">Transmembrane</keyword>
<dbReference type="InterPro" id="IPR042099">
    <property type="entry name" value="ANL_N_sf"/>
</dbReference>
<feature type="domain" description="AMP-dependent synthetase/ligase" evidence="2">
    <location>
        <begin position="129"/>
        <end position="547"/>
    </location>
</feature>
<keyword evidence="4" id="KW-1185">Reference proteome</keyword>
<dbReference type="Pfam" id="PF00501">
    <property type="entry name" value="AMP-binding"/>
    <property type="match status" value="1"/>
</dbReference>
<reference evidence="3 4" key="1">
    <citation type="submission" date="2024-01" db="EMBL/GenBank/DDBJ databases">
        <title>The genomes of 5 underutilized Papilionoideae crops provide insights into root nodulation and disease resistanc.</title>
        <authorList>
            <person name="Jiang F."/>
        </authorList>
    </citation>
    <scope>NUCLEOTIDE SEQUENCE [LARGE SCALE GENOMIC DNA]</scope>
    <source>
        <strain evidence="3">DUOXIRENSHENG_FW03</strain>
        <tissue evidence="3">Leaves</tissue>
    </source>
</reference>
<dbReference type="PANTHER" id="PTHR43272:SF92">
    <property type="entry name" value="LONG CHAIN ACYL-COA SYNTHETASE 8"/>
    <property type="match status" value="1"/>
</dbReference>
<dbReference type="Proteomes" id="UP001386955">
    <property type="component" value="Unassembled WGS sequence"/>
</dbReference>
<feature type="transmembrane region" description="Helical" evidence="1">
    <location>
        <begin position="27"/>
        <end position="49"/>
    </location>
</feature>
<dbReference type="PROSITE" id="PS00455">
    <property type="entry name" value="AMP_BINDING"/>
    <property type="match status" value="1"/>
</dbReference>
<comment type="caution">
    <text evidence="3">The sequence shown here is derived from an EMBL/GenBank/DDBJ whole genome shotgun (WGS) entry which is preliminary data.</text>
</comment>
<dbReference type="GO" id="GO:0016020">
    <property type="term" value="C:membrane"/>
    <property type="evidence" value="ECO:0007669"/>
    <property type="project" value="TreeGrafter"/>
</dbReference>
<dbReference type="AlphaFoldDB" id="A0AAN9SER7"/>
<dbReference type="SUPFAM" id="SSF56801">
    <property type="entry name" value="Acetyl-CoA synthetase-like"/>
    <property type="match status" value="1"/>
</dbReference>
<accession>A0AAN9SER7</accession>
<evidence type="ECO:0000313" key="3">
    <source>
        <dbReference type="EMBL" id="KAK7393770.1"/>
    </source>
</evidence>
<dbReference type="CDD" id="cd17639">
    <property type="entry name" value="LC_FACS_euk1"/>
    <property type="match status" value="1"/>
</dbReference>
<keyword evidence="1" id="KW-0472">Membrane</keyword>
<evidence type="ECO:0000256" key="1">
    <source>
        <dbReference type="SAM" id="Phobius"/>
    </source>
</evidence>
<dbReference type="Gene3D" id="3.40.50.12780">
    <property type="entry name" value="N-terminal domain of ligase-like"/>
    <property type="match status" value="1"/>
</dbReference>
<proteinExistence type="predicted"/>
<name>A0AAN9SER7_PSOTE</name>
<dbReference type="EMBL" id="JAYMYS010000005">
    <property type="protein sequence ID" value="KAK7393770.1"/>
    <property type="molecule type" value="Genomic_DNA"/>
</dbReference>
<dbReference type="GO" id="GO:0004467">
    <property type="term" value="F:long-chain fatty acid-CoA ligase activity"/>
    <property type="evidence" value="ECO:0007669"/>
    <property type="project" value="UniProtKB-ARBA"/>
</dbReference>
<keyword evidence="1" id="KW-1133">Transmembrane helix</keyword>
<sequence>MGDPEGTSSWLKSLNISDIFGWKDHGVYGALAAIVISILVPALFAALFFGKKKGKIRGVPVEVGGEAGYAVRNARKTELVEVPWQGVPTMAHLFEQSCNKYSHNQFLGTRKVIQKEFVTSSDGRKFEKLHLGDYEWESFGEVFARVSNFASGLLKLGHNVDSRVAIFSDTRAEWLIALQGCFRQNVTVVTIYASLGEDALIHSLNETEVSTLICDSKQLKKLDVIRSSLTSIENIIYFEDDNKEEDAFSGISSNWTISSFREVEKLGKESPFESSLPSKNAIAVIMYTSGSTGLPKGVMITHGNMIATTAAVMTVIPNLGSKDVYLAYLPLAHVFEMAAESVMLAAGVAIGYGSPLTMTDTSNKIKKGTKGDVTVLKPTLLTVVPAIIDRIRDGVVKTVDKKGGLVKNIFHFAYNRRLAAVKGSWLGAWGLEKLVWDTIVFKQIRTVLGGQLRFMLCGGAPLSGDSQRFINICMGAPVGQGYGLTETFAGAAFSEWDDLSVGRVGPPLPCCYMKLVSWEEGGYLTSDKPMPRGEIVVGGFSVTAGYFKNQEKTKEVFKVDEKGMRWFYTGDIGQFHPDGCLEIIDRKKDIVKLQHGEYISLGKVEAALSACDYVDNIMVYADPFHNYCVALVVGSYQSLEKWAQQVGIDYQDFPDLCSKPETVTEVLQSISKVAKSAKLEKTEIPAKIKLLPYPWTPESGLVTAALKIKREQLKTKFKDDLLKLYA</sequence>
<protein>
    <recommendedName>
        <fullName evidence="2">AMP-dependent synthetase/ligase domain-containing protein</fullName>
    </recommendedName>
</protein>
<dbReference type="InterPro" id="IPR000873">
    <property type="entry name" value="AMP-dep_synth/lig_dom"/>
</dbReference>
<organism evidence="3 4">
    <name type="scientific">Psophocarpus tetragonolobus</name>
    <name type="common">Winged bean</name>
    <name type="synonym">Dolichos tetragonolobus</name>
    <dbReference type="NCBI Taxonomy" id="3891"/>
    <lineage>
        <taxon>Eukaryota</taxon>
        <taxon>Viridiplantae</taxon>
        <taxon>Streptophyta</taxon>
        <taxon>Embryophyta</taxon>
        <taxon>Tracheophyta</taxon>
        <taxon>Spermatophyta</taxon>
        <taxon>Magnoliopsida</taxon>
        <taxon>eudicotyledons</taxon>
        <taxon>Gunneridae</taxon>
        <taxon>Pentapetalae</taxon>
        <taxon>rosids</taxon>
        <taxon>fabids</taxon>
        <taxon>Fabales</taxon>
        <taxon>Fabaceae</taxon>
        <taxon>Papilionoideae</taxon>
        <taxon>50 kb inversion clade</taxon>
        <taxon>NPAAA clade</taxon>
        <taxon>indigoferoid/millettioid clade</taxon>
        <taxon>Phaseoleae</taxon>
        <taxon>Psophocarpus</taxon>
    </lineage>
</organism>
<evidence type="ECO:0000313" key="4">
    <source>
        <dbReference type="Proteomes" id="UP001386955"/>
    </source>
</evidence>